<proteinExistence type="predicted"/>
<evidence type="ECO:0000313" key="2">
    <source>
        <dbReference type="EMBL" id="CAI9717806.1"/>
    </source>
</evidence>
<reference evidence="2" key="1">
    <citation type="submission" date="2023-08" db="EMBL/GenBank/DDBJ databases">
        <authorList>
            <person name="Alioto T."/>
            <person name="Alioto T."/>
            <person name="Gomez Garrido J."/>
        </authorList>
    </citation>
    <scope>NUCLEOTIDE SEQUENCE</scope>
</reference>
<accession>A0AA36ALV2</accession>
<organism evidence="2 3">
    <name type="scientific">Octopus vulgaris</name>
    <name type="common">Common octopus</name>
    <dbReference type="NCBI Taxonomy" id="6645"/>
    <lineage>
        <taxon>Eukaryota</taxon>
        <taxon>Metazoa</taxon>
        <taxon>Spiralia</taxon>
        <taxon>Lophotrochozoa</taxon>
        <taxon>Mollusca</taxon>
        <taxon>Cephalopoda</taxon>
        <taxon>Coleoidea</taxon>
        <taxon>Octopodiformes</taxon>
        <taxon>Octopoda</taxon>
        <taxon>Incirrata</taxon>
        <taxon>Octopodidae</taxon>
        <taxon>Octopus</taxon>
    </lineage>
</organism>
<evidence type="ECO:0000256" key="1">
    <source>
        <dbReference type="SAM" id="MobiDB-lite"/>
    </source>
</evidence>
<keyword evidence="3" id="KW-1185">Reference proteome</keyword>
<dbReference type="Proteomes" id="UP001162480">
    <property type="component" value="Chromosome 2"/>
</dbReference>
<sequence length="99" mass="11469">MRNAGVEKYPLLLLHMKRGQLHCEASYFVDSELMSNRAKLAVTRCELKHTVKPRAYRWCEVEYKIMMITKSMTGDVNGGDVEGKEKEEEDEEGEEDKEV</sequence>
<name>A0AA36ALV2_OCTVU</name>
<dbReference type="EMBL" id="OX597815">
    <property type="protein sequence ID" value="CAI9717806.1"/>
    <property type="molecule type" value="Genomic_DNA"/>
</dbReference>
<feature type="region of interest" description="Disordered" evidence="1">
    <location>
        <begin position="74"/>
        <end position="99"/>
    </location>
</feature>
<protein>
    <submittedName>
        <fullName evidence="2">Uncharacterized protein</fullName>
    </submittedName>
</protein>
<feature type="compositionally biased region" description="Acidic residues" evidence="1">
    <location>
        <begin position="87"/>
        <end position="99"/>
    </location>
</feature>
<dbReference type="AlphaFoldDB" id="A0AA36ALV2"/>
<evidence type="ECO:0000313" key="3">
    <source>
        <dbReference type="Proteomes" id="UP001162480"/>
    </source>
</evidence>
<gene>
    <name evidence="2" type="ORF">OCTVUL_1B004452</name>
</gene>